<dbReference type="InterPro" id="IPR036942">
    <property type="entry name" value="Beta-barrel_TonB_sf"/>
</dbReference>
<name>A0ABS0WSP9_9FLAO</name>
<evidence type="ECO:0000313" key="14">
    <source>
        <dbReference type="Proteomes" id="UP000623301"/>
    </source>
</evidence>
<dbReference type="InterPro" id="IPR023997">
    <property type="entry name" value="TonB-dep_OMP_SusC/RagA_CS"/>
</dbReference>
<comment type="similarity">
    <text evidence="8 9">Belongs to the TonB-dependent receptor family.</text>
</comment>
<dbReference type="Pfam" id="PF00593">
    <property type="entry name" value="TonB_dep_Rec_b-barrel"/>
    <property type="match status" value="1"/>
</dbReference>
<evidence type="ECO:0000256" key="5">
    <source>
        <dbReference type="ARBA" id="ARBA00023077"/>
    </source>
</evidence>
<gene>
    <name evidence="13" type="ORF">JBL43_12070</name>
</gene>
<evidence type="ECO:0000313" key="13">
    <source>
        <dbReference type="EMBL" id="MBJ2174979.1"/>
    </source>
</evidence>
<sequence>MRNFRKAFFGVLFLFPLIAMAQISVKGKVTDKATGTELPGVNVIVKGTTNGTVTDFDGLYTLDKANIGDILVFSFIGFNNVEVAIKSNEDINVILEESAESLQEVVIIGYGTTTKKDATGAVSSVKAADINKGAIASPEQLLVGKVAGVQVTTGGGAPGTGSTIRIRGGSSLRATNNPLIIIDGVPLDNEGVSGTRNPLNIVNPNDIESYSILKDASATAIYGSRASNGVIIITTKKGKSGGIKANYSANVSVQENTQFVDAMSATDFKGYVNANGVATDIALIGNADNNWQDEIFQTGIGTDHNISLSGGSDKFNVRGSMGYTNLNGTLKTSKLERATYSINIGTKLFDNKLKIDLNTKASLIGNRFADQGAIGNAISFDPTQPIYDDSLPFGGYFEWTSPIDGRAIQTGAPRNPLALLEQRRNESSVKRFIGNIQFDYKMHFLPDLRANLNLGIDKSSSKGFNNIFNSSTTQLADGTNLGNMATYNQEKENQLLDFYLNYVKNIESIDSKIDVMAGYSYQNFLNEGGDVSNLQDTSISQISDYSNELNLQSFFGRLNYTLANKYLFTFTYRADGSSRFRGDNKWGKFPSAAFAWKMKEESFLQDSNTISDLKLRVGWGITGQQDIGDNYNPALATYLLSTNTAQYQFGNGFISTYRAEPYNTTLKWEETTTYNLGLDFGFLNDRINGSIDGYFRETVDLLNFISFPAGSALSNADYANIGSLENKGVELTLNFIPIKTDDLDLTLSLNGAWNDSEITKLTTNESTDYDGVEIGGISGGVGNNVQIHSVGYAPSTFYVYEQVYDANGKPLEDVYVDRDGDGSITLDDRYRFENPNADITLGFSTDLNYKNWNFTMSWRGSFGNYVYNNVDSNLGFKLNLLNTAFPDVISNGVENILETGFVNGGTERYLSDYYVQDASFVKLDNIGVGYNFNNVFGEGTNLKLNATVQNALIITDYEGLDPEVFGGIDYNIYPRPRIYTLGLNLNF</sequence>
<dbReference type="PROSITE" id="PS52016">
    <property type="entry name" value="TONB_DEPENDENT_REC_3"/>
    <property type="match status" value="1"/>
</dbReference>
<dbReference type="SUPFAM" id="SSF56935">
    <property type="entry name" value="Porins"/>
    <property type="match status" value="1"/>
</dbReference>
<organism evidence="13 14">
    <name type="scientific">Aureibaculum flavum</name>
    <dbReference type="NCBI Taxonomy" id="2795986"/>
    <lineage>
        <taxon>Bacteria</taxon>
        <taxon>Pseudomonadati</taxon>
        <taxon>Bacteroidota</taxon>
        <taxon>Flavobacteriia</taxon>
        <taxon>Flavobacteriales</taxon>
        <taxon>Flavobacteriaceae</taxon>
        <taxon>Aureibaculum</taxon>
    </lineage>
</organism>
<keyword evidence="7 8" id="KW-0998">Cell outer membrane</keyword>
<dbReference type="InterPro" id="IPR039426">
    <property type="entry name" value="TonB-dep_rcpt-like"/>
</dbReference>
<feature type="chain" id="PRO_5046305709" evidence="10">
    <location>
        <begin position="22"/>
        <end position="987"/>
    </location>
</feature>
<dbReference type="InterPro" id="IPR012910">
    <property type="entry name" value="Plug_dom"/>
</dbReference>
<dbReference type="Pfam" id="PF13715">
    <property type="entry name" value="CarbopepD_reg_2"/>
    <property type="match status" value="1"/>
</dbReference>
<keyword evidence="13" id="KW-0675">Receptor</keyword>
<evidence type="ECO:0000256" key="8">
    <source>
        <dbReference type="PROSITE-ProRule" id="PRU01360"/>
    </source>
</evidence>
<reference evidence="13 14" key="1">
    <citation type="submission" date="2020-12" db="EMBL/GenBank/DDBJ databases">
        <title>Aureibaculum luteum sp. nov. and Aureibaculum flavum sp. nov., novel members of the family Flavobacteriaceae isolated from Antarctic intertidal sediments.</title>
        <authorList>
            <person name="He X."/>
            <person name="Zhang X."/>
        </authorList>
    </citation>
    <scope>NUCLEOTIDE SEQUENCE [LARGE SCALE GENOMIC DNA]</scope>
    <source>
        <strain evidence="13 14">A20</strain>
    </source>
</reference>
<keyword evidence="4 8" id="KW-0812">Transmembrane</keyword>
<dbReference type="InterPro" id="IPR023996">
    <property type="entry name" value="TonB-dep_OMP_SusC/RagA"/>
</dbReference>
<keyword evidence="6 8" id="KW-0472">Membrane</keyword>
<dbReference type="RefSeq" id="WP_198841686.1">
    <property type="nucleotide sequence ID" value="NZ_JAEHFJ010000005.1"/>
</dbReference>
<keyword evidence="10" id="KW-0732">Signal</keyword>
<dbReference type="NCBIfam" id="TIGR04057">
    <property type="entry name" value="SusC_RagA_signa"/>
    <property type="match status" value="1"/>
</dbReference>
<dbReference type="Gene3D" id="2.60.40.1120">
    <property type="entry name" value="Carboxypeptidase-like, regulatory domain"/>
    <property type="match status" value="1"/>
</dbReference>
<dbReference type="Pfam" id="PF07715">
    <property type="entry name" value="Plug"/>
    <property type="match status" value="1"/>
</dbReference>
<evidence type="ECO:0000256" key="1">
    <source>
        <dbReference type="ARBA" id="ARBA00004571"/>
    </source>
</evidence>
<evidence type="ECO:0000259" key="12">
    <source>
        <dbReference type="Pfam" id="PF07715"/>
    </source>
</evidence>
<dbReference type="InterPro" id="IPR037066">
    <property type="entry name" value="Plug_dom_sf"/>
</dbReference>
<keyword evidence="14" id="KW-1185">Reference proteome</keyword>
<dbReference type="Proteomes" id="UP000623301">
    <property type="component" value="Unassembled WGS sequence"/>
</dbReference>
<evidence type="ECO:0000256" key="10">
    <source>
        <dbReference type="SAM" id="SignalP"/>
    </source>
</evidence>
<evidence type="ECO:0000256" key="3">
    <source>
        <dbReference type="ARBA" id="ARBA00022452"/>
    </source>
</evidence>
<evidence type="ECO:0000256" key="9">
    <source>
        <dbReference type="RuleBase" id="RU003357"/>
    </source>
</evidence>
<evidence type="ECO:0000256" key="4">
    <source>
        <dbReference type="ARBA" id="ARBA00022692"/>
    </source>
</evidence>
<dbReference type="Gene3D" id="2.40.170.20">
    <property type="entry name" value="TonB-dependent receptor, beta-barrel domain"/>
    <property type="match status" value="1"/>
</dbReference>
<feature type="signal peptide" evidence="10">
    <location>
        <begin position="1"/>
        <end position="21"/>
    </location>
</feature>
<comment type="subcellular location">
    <subcellularLocation>
        <location evidence="1 8">Cell outer membrane</location>
        <topology evidence="1 8">Multi-pass membrane protein</topology>
    </subcellularLocation>
</comment>
<accession>A0ABS0WSP9</accession>
<dbReference type="EMBL" id="JAEHFJ010000005">
    <property type="protein sequence ID" value="MBJ2174979.1"/>
    <property type="molecule type" value="Genomic_DNA"/>
</dbReference>
<feature type="domain" description="TonB-dependent receptor-like beta-barrel" evidence="11">
    <location>
        <begin position="389"/>
        <end position="783"/>
    </location>
</feature>
<keyword evidence="2 8" id="KW-0813">Transport</keyword>
<keyword evidence="5 9" id="KW-0798">TonB box</keyword>
<evidence type="ECO:0000259" key="11">
    <source>
        <dbReference type="Pfam" id="PF00593"/>
    </source>
</evidence>
<keyword evidence="3 8" id="KW-1134">Transmembrane beta strand</keyword>
<dbReference type="InterPro" id="IPR008969">
    <property type="entry name" value="CarboxyPept-like_regulatory"/>
</dbReference>
<evidence type="ECO:0000256" key="6">
    <source>
        <dbReference type="ARBA" id="ARBA00023136"/>
    </source>
</evidence>
<proteinExistence type="inferred from homology"/>
<dbReference type="InterPro" id="IPR000531">
    <property type="entry name" value="Beta-barrel_TonB"/>
</dbReference>
<evidence type="ECO:0000256" key="7">
    <source>
        <dbReference type="ARBA" id="ARBA00023237"/>
    </source>
</evidence>
<evidence type="ECO:0000256" key="2">
    <source>
        <dbReference type="ARBA" id="ARBA00022448"/>
    </source>
</evidence>
<dbReference type="Gene3D" id="2.170.130.10">
    <property type="entry name" value="TonB-dependent receptor, plug domain"/>
    <property type="match status" value="1"/>
</dbReference>
<comment type="caution">
    <text evidence="13">The sequence shown here is derived from an EMBL/GenBank/DDBJ whole genome shotgun (WGS) entry which is preliminary data.</text>
</comment>
<feature type="domain" description="TonB-dependent receptor plug" evidence="12">
    <location>
        <begin position="115"/>
        <end position="230"/>
    </location>
</feature>
<protein>
    <submittedName>
        <fullName evidence="13">TonB-dependent receptor</fullName>
    </submittedName>
</protein>
<dbReference type="NCBIfam" id="TIGR04056">
    <property type="entry name" value="OMP_RagA_SusC"/>
    <property type="match status" value="1"/>
</dbReference>
<dbReference type="SUPFAM" id="SSF49464">
    <property type="entry name" value="Carboxypeptidase regulatory domain-like"/>
    <property type="match status" value="1"/>
</dbReference>